<name>A0AAE0MIT9_9PEZI</name>
<evidence type="ECO:0000313" key="1">
    <source>
        <dbReference type="EMBL" id="KAK3332644.1"/>
    </source>
</evidence>
<protein>
    <submittedName>
        <fullName evidence="1">Uncharacterized protein</fullName>
    </submittedName>
</protein>
<dbReference type="AlphaFoldDB" id="A0AAE0MIT9"/>
<reference evidence="1" key="2">
    <citation type="submission" date="2023-06" db="EMBL/GenBank/DDBJ databases">
        <authorList>
            <consortium name="Lawrence Berkeley National Laboratory"/>
            <person name="Haridas S."/>
            <person name="Hensen N."/>
            <person name="Bonometti L."/>
            <person name="Westerberg I."/>
            <person name="Brannstrom I.O."/>
            <person name="Guillou S."/>
            <person name="Cros-Aarteil S."/>
            <person name="Calhoun S."/>
            <person name="Kuo A."/>
            <person name="Mondo S."/>
            <person name="Pangilinan J."/>
            <person name="Riley R."/>
            <person name="Labutti K."/>
            <person name="Andreopoulos B."/>
            <person name="Lipzen A."/>
            <person name="Chen C."/>
            <person name="Yanf M."/>
            <person name="Daum C."/>
            <person name="Ng V."/>
            <person name="Clum A."/>
            <person name="Steindorff A."/>
            <person name="Ohm R."/>
            <person name="Martin F."/>
            <person name="Silar P."/>
            <person name="Natvig D."/>
            <person name="Lalanne C."/>
            <person name="Gautier V."/>
            <person name="Ament-Velasquez S.L."/>
            <person name="Kruys A."/>
            <person name="Hutchinson M.I."/>
            <person name="Powell A.J."/>
            <person name="Barry K."/>
            <person name="Miller A.N."/>
            <person name="Grigoriev I.V."/>
            <person name="Debuchy R."/>
            <person name="Gladieux P."/>
            <person name="Thoren M.H."/>
            <person name="Johannesson H."/>
        </authorList>
    </citation>
    <scope>NUCLEOTIDE SEQUENCE</scope>
    <source>
        <strain evidence="1">SMH4131-1</strain>
    </source>
</reference>
<keyword evidence="2" id="KW-1185">Reference proteome</keyword>
<organism evidence="1 2">
    <name type="scientific">Cercophora scortea</name>
    <dbReference type="NCBI Taxonomy" id="314031"/>
    <lineage>
        <taxon>Eukaryota</taxon>
        <taxon>Fungi</taxon>
        <taxon>Dikarya</taxon>
        <taxon>Ascomycota</taxon>
        <taxon>Pezizomycotina</taxon>
        <taxon>Sordariomycetes</taxon>
        <taxon>Sordariomycetidae</taxon>
        <taxon>Sordariales</taxon>
        <taxon>Lasiosphaeriaceae</taxon>
        <taxon>Cercophora</taxon>
    </lineage>
</organism>
<reference evidence="1" key="1">
    <citation type="journal article" date="2023" name="Mol. Phylogenet. Evol.">
        <title>Genome-scale phylogeny and comparative genomics of the fungal order Sordariales.</title>
        <authorList>
            <person name="Hensen N."/>
            <person name="Bonometti L."/>
            <person name="Westerberg I."/>
            <person name="Brannstrom I.O."/>
            <person name="Guillou S."/>
            <person name="Cros-Aarteil S."/>
            <person name="Calhoun S."/>
            <person name="Haridas S."/>
            <person name="Kuo A."/>
            <person name="Mondo S."/>
            <person name="Pangilinan J."/>
            <person name="Riley R."/>
            <person name="LaButti K."/>
            <person name="Andreopoulos B."/>
            <person name="Lipzen A."/>
            <person name="Chen C."/>
            <person name="Yan M."/>
            <person name="Daum C."/>
            <person name="Ng V."/>
            <person name="Clum A."/>
            <person name="Steindorff A."/>
            <person name="Ohm R.A."/>
            <person name="Martin F."/>
            <person name="Silar P."/>
            <person name="Natvig D.O."/>
            <person name="Lalanne C."/>
            <person name="Gautier V."/>
            <person name="Ament-Velasquez S.L."/>
            <person name="Kruys A."/>
            <person name="Hutchinson M.I."/>
            <person name="Powell A.J."/>
            <person name="Barry K."/>
            <person name="Miller A.N."/>
            <person name="Grigoriev I.V."/>
            <person name="Debuchy R."/>
            <person name="Gladieux P."/>
            <person name="Hiltunen Thoren M."/>
            <person name="Johannesson H."/>
        </authorList>
    </citation>
    <scope>NUCLEOTIDE SEQUENCE</scope>
    <source>
        <strain evidence="1">SMH4131-1</strain>
    </source>
</reference>
<dbReference type="EMBL" id="JAUEPO010000002">
    <property type="protein sequence ID" value="KAK3332644.1"/>
    <property type="molecule type" value="Genomic_DNA"/>
</dbReference>
<evidence type="ECO:0000313" key="2">
    <source>
        <dbReference type="Proteomes" id="UP001286456"/>
    </source>
</evidence>
<comment type="caution">
    <text evidence="1">The sequence shown here is derived from an EMBL/GenBank/DDBJ whole genome shotgun (WGS) entry which is preliminary data.</text>
</comment>
<gene>
    <name evidence="1" type="ORF">B0T19DRAFT_439464</name>
</gene>
<sequence length="102" mass="11175">MNHHVLKRLRAAVQRCMRNPPRHYIYNSAFGLKPNPIPDPPRKLTAALKAAPVVLGAVFVIVHGGGGDSGEAILPPYLQRLIYFPGLERKTDAVAVGRGKRD</sequence>
<accession>A0AAE0MIT9</accession>
<dbReference type="Proteomes" id="UP001286456">
    <property type="component" value="Unassembled WGS sequence"/>
</dbReference>
<proteinExistence type="predicted"/>